<evidence type="ECO:0000313" key="1">
    <source>
        <dbReference type="EMBL" id="BBE20397.1"/>
    </source>
</evidence>
<protein>
    <recommendedName>
        <fullName evidence="3">Secretion system C-terminal sorting domain-containing protein</fullName>
    </recommendedName>
</protein>
<evidence type="ECO:0000313" key="2">
    <source>
        <dbReference type="Proteomes" id="UP001193389"/>
    </source>
</evidence>
<proteinExistence type="predicted"/>
<dbReference type="KEGG" id="anf:AQPE_4589"/>
<sequence length="37" mass="4289">MFDFVLSKTEVPTKLSNGIYVVKVTNKWVVYSQKIIL</sequence>
<dbReference type="AlphaFoldDB" id="A0A5K7SG31"/>
<keyword evidence="2" id="KW-1185">Reference proteome</keyword>
<gene>
    <name evidence="1" type="ORF">AQPE_4589</name>
</gene>
<dbReference type="Proteomes" id="UP001193389">
    <property type="component" value="Chromosome"/>
</dbReference>
<dbReference type="EMBL" id="AP018694">
    <property type="protein sequence ID" value="BBE20397.1"/>
    <property type="molecule type" value="Genomic_DNA"/>
</dbReference>
<organism evidence="1 2">
    <name type="scientific">Aquipluma nitroreducens</name>
    <dbReference type="NCBI Taxonomy" id="2010828"/>
    <lineage>
        <taxon>Bacteria</taxon>
        <taxon>Pseudomonadati</taxon>
        <taxon>Bacteroidota</taxon>
        <taxon>Bacteroidia</taxon>
        <taxon>Marinilabiliales</taxon>
        <taxon>Prolixibacteraceae</taxon>
        <taxon>Aquipluma</taxon>
    </lineage>
</organism>
<accession>A0A5K7SG31</accession>
<reference evidence="1" key="1">
    <citation type="journal article" date="2020" name="Int. J. Syst. Evol. Microbiol.">
        <title>Aquipluma nitroreducens gen. nov. sp. nov., a novel facultatively anaerobic bacterium isolated from a freshwater lake.</title>
        <authorList>
            <person name="Watanabe M."/>
            <person name="Kojima H."/>
            <person name="Fukui M."/>
        </authorList>
    </citation>
    <scope>NUCLEOTIDE SEQUENCE</scope>
    <source>
        <strain evidence="1">MeG22</strain>
    </source>
</reference>
<evidence type="ECO:0008006" key="3">
    <source>
        <dbReference type="Google" id="ProtNLM"/>
    </source>
</evidence>
<name>A0A5K7SG31_9BACT</name>